<dbReference type="GO" id="GO:0016301">
    <property type="term" value="F:kinase activity"/>
    <property type="evidence" value="ECO:0007669"/>
    <property type="project" value="UniProtKB-KW"/>
</dbReference>
<evidence type="ECO:0000256" key="1">
    <source>
        <dbReference type="ARBA" id="ARBA00004251"/>
    </source>
</evidence>
<dbReference type="InterPro" id="IPR013210">
    <property type="entry name" value="LRR_N_plant-typ"/>
</dbReference>
<sequence length="659" mass="72886">MISTYLTLLSLFLYIIFVSGCLPVQRSALLQLKKGFNFSELESWQPNTNCCQWSGILCDDDSGNVIHLDLSSQNISGRIDPILFNLTSLRALNLAFNNFFGSFLPSSGWEKLGNLTHLDLSDSGFQGQVPIGISRLKNLVYLDLSYLEFTYLEPNFEALLQGLSNLRVLYLDDVNISASGEEWCGALARSTPKLQELSLVFCSLSDGIGISLSKLRSLSILDLEGNNLNTNIPDFFVNFTSLFVLRLGYCGLKGFFPKDIFKLKNLTIVDVSSNPMLSGSLPDFTMDSALKSLVLYDSKFSGFLPDTIGNVRSLEILDLSNCNFYEKIPSSIWNLTQLRNLILFSNNFTGLIPPFQSPSSVVEVTIAQNQKSGSIPRVYGGRGLQKLVIIDLSNNSLSGPIPETLFNLPQLQALLLWQNQLSGQLPVFVEASLLKNIDLSNNNLQGKISTALFQLSGLEFLSLAMNNFTGFFQLDSMLFLKNLSYLDLSNNNINGEIPTLIGNLVSLYLLNMSRNALTGPIPHQLGSLTQLKYLDLSKNHLYGEIPLELVSLMFLSALNLSYNNLVGRIPKGGLFSTFSNTSFEGNVGLCRFPCNTLVEMMNNISISPPTLDDIENKSYMIILGILFGVGFGGSMAIVIVLDVLCFDRSKRRNRRTVDG</sequence>
<keyword evidence="10" id="KW-0325">Glycoprotein</keyword>
<dbReference type="InterPro" id="IPR032675">
    <property type="entry name" value="LRR_dom_sf"/>
</dbReference>
<keyword evidence="15" id="KW-1185">Reference proteome</keyword>
<dbReference type="Pfam" id="PF00560">
    <property type="entry name" value="LRR_1"/>
    <property type="match status" value="5"/>
</dbReference>
<keyword evidence="9 11" id="KW-0472">Membrane</keyword>
<reference evidence="14 15" key="1">
    <citation type="journal article" date="2016" name="Sci. Rep.">
        <title>The Dendrobium catenatum Lindl. genome sequence provides insights into polysaccharide synthase, floral development and adaptive evolution.</title>
        <authorList>
            <person name="Zhang G.Q."/>
            <person name="Xu Q."/>
            <person name="Bian C."/>
            <person name="Tsai W.C."/>
            <person name="Yeh C.M."/>
            <person name="Liu K.W."/>
            <person name="Yoshida K."/>
            <person name="Zhang L.S."/>
            <person name="Chang S.B."/>
            <person name="Chen F."/>
            <person name="Shi Y."/>
            <person name="Su Y.Y."/>
            <person name="Zhang Y.Q."/>
            <person name="Chen L.J."/>
            <person name="Yin Y."/>
            <person name="Lin M."/>
            <person name="Huang H."/>
            <person name="Deng H."/>
            <person name="Wang Z.W."/>
            <person name="Zhu S.L."/>
            <person name="Zhao X."/>
            <person name="Deng C."/>
            <person name="Niu S.C."/>
            <person name="Huang J."/>
            <person name="Wang M."/>
            <person name="Liu G.H."/>
            <person name="Yang H.J."/>
            <person name="Xiao X.J."/>
            <person name="Hsiao Y.Y."/>
            <person name="Wu W.L."/>
            <person name="Chen Y.Y."/>
            <person name="Mitsuda N."/>
            <person name="Ohme-Takagi M."/>
            <person name="Luo Y.B."/>
            <person name="Van de Peer Y."/>
            <person name="Liu Z.J."/>
        </authorList>
    </citation>
    <scope>NUCLEOTIDE SEQUENCE [LARGE SCALE GENOMIC DNA]</scope>
    <source>
        <tissue evidence="14">The whole plant</tissue>
    </source>
</reference>
<evidence type="ECO:0000256" key="6">
    <source>
        <dbReference type="ARBA" id="ARBA00022729"/>
    </source>
</evidence>
<evidence type="ECO:0000256" key="11">
    <source>
        <dbReference type="SAM" id="Phobius"/>
    </source>
</evidence>
<dbReference type="PANTHER" id="PTHR48063:SF96">
    <property type="entry name" value="LEUCINE-RICH REPEAT-CONTAINING N-TERMINAL PLANT-TYPE DOMAIN-CONTAINING PROTEIN"/>
    <property type="match status" value="1"/>
</dbReference>
<evidence type="ECO:0000256" key="7">
    <source>
        <dbReference type="ARBA" id="ARBA00022737"/>
    </source>
</evidence>
<evidence type="ECO:0000256" key="3">
    <source>
        <dbReference type="ARBA" id="ARBA00022475"/>
    </source>
</evidence>
<dbReference type="InterPro" id="IPR001611">
    <property type="entry name" value="Leu-rich_rpt"/>
</dbReference>
<protein>
    <submittedName>
        <fullName evidence="14">Leucine-rich repeat receptor-like serine/threonine-protein kinase BAM2</fullName>
    </submittedName>
</protein>
<evidence type="ECO:0000256" key="4">
    <source>
        <dbReference type="ARBA" id="ARBA00022614"/>
    </source>
</evidence>
<proteinExistence type="inferred from homology"/>
<reference evidence="14 15" key="2">
    <citation type="journal article" date="2017" name="Nature">
        <title>The Apostasia genome and the evolution of orchids.</title>
        <authorList>
            <person name="Zhang G.Q."/>
            <person name="Liu K.W."/>
            <person name="Li Z."/>
            <person name="Lohaus R."/>
            <person name="Hsiao Y.Y."/>
            <person name="Niu S.C."/>
            <person name="Wang J.Y."/>
            <person name="Lin Y.C."/>
            <person name="Xu Q."/>
            <person name="Chen L.J."/>
            <person name="Yoshida K."/>
            <person name="Fujiwara S."/>
            <person name="Wang Z.W."/>
            <person name="Zhang Y.Q."/>
            <person name="Mitsuda N."/>
            <person name="Wang M."/>
            <person name="Liu G.H."/>
            <person name="Pecoraro L."/>
            <person name="Huang H.X."/>
            <person name="Xiao X.J."/>
            <person name="Lin M."/>
            <person name="Wu X.Y."/>
            <person name="Wu W.L."/>
            <person name="Chen Y.Y."/>
            <person name="Chang S.B."/>
            <person name="Sakamoto S."/>
            <person name="Ohme-Takagi M."/>
            <person name="Yagi M."/>
            <person name="Zeng S.J."/>
            <person name="Shen C.Y."/>
            <person name="Yeh C.M."/>
            <person name="Luo Y.B."/>
            <person name="Tsai W.C."/>
            <person name="Van de Peer Y."/>
            <person name="Liu Z.J."/>
        </authorList>
    </citation>
    <scope>NUCLEOTIDE SEQUENCE [LARGE SCALE GENOMIC DNA]</scope>
    <source>
        <tissue evidence="14">The whole plant</tissue>
    </source>
</reference>
<dbReference type="AlphaFoldDB" id="A0A2I0VLW1"/>
<name>A0A2I0VLW1_9ASPA</name>
<dbReference type="FunFam" id="3.80.10.10:FF:000129">
    <property type="entry name" value="Leucine-rich repeat receptor-like kinase"/>
    <property type="match status" value="1"/>
</dbReference>
<evidence type="ECO:0000259" key="13">
    <source>
        <dbReference type="Pfam" id="PF08263"/>
    </source>
</evidence>
<dbReference type="Pfam" id="PF13855">
    <property type="entry name" value="LRR_8"/>
    <property type="match status" value="1"/>
</dbReference>
<keyword evidence="14" id="KW-0675">Receptor</keyword>
<organism evidence="14 15">
    <name type="scientific">Dendrobium catenatum</name>
    <dbReference type="NCBI Taxonomy" id="906689"/>
    <lineage>
        <taxon>Eukaryota</taxon>
        <taxon>Viridiplantae</taxon>
        <taxon>Streptophyta</taxon>
        <taxon>Embryophyta</taxon>
        <taxon>Tracheophyta</taxon>
        <taxon>Spermatophyta</taxon>
        <taxon>Magnoliopsida</taxon>
        <taxon>Liliopsida</taxon>
        <taxon>Asparagales</taxon>
        <taxon>Orchidaceae</taxon>
        <taxon>Epidendroideae</taxon>
        <taxon>Malaxideae</taxon>
        <taxon>Dendrobiinae</taxon>
        <taxon>Dendrobium</taxon>
    </lineage>
</organism>
<feature type="chain" id="PRO_5014139089" evidence="12">
    <location>
        <begin position="21"/>
        <end position="659"/>
    </location>
</feature>
<keyword evidence="6 12" id="KW-0732">Signal</keyword>
<comment type="subcellular location">
    <subcellularLocation>
        <location evidence="1">Cell membrane</location>
        <topology evidence="1">Single-pass type I membrane protein</topology>
    </subcellularLocation>
</comment>
<evidence type="ECO:0000256" key="5">
    <source>
        <dbReference type="ARBA" id="ARBA00022692"/>
    </source>
</evidence>
<dbReference type="InterPro" id="IPR003591">
    <property type="entry name" value="Leu-rich_rpt_typical-subtyp"/>
</dbReference>
<evidence type="ECO:0000256" key="8">
    <source>
        <dbReference type="ARBA" id="ARBA00022989"/>
    </source>
</evidence>
<dbReference type="Proteomes" id="UP000233837">
    <property type="component" value="Unassembled WGS sequence"/>
</dbReference>
<dbReference type="PRINTS" id="PR00019">
    <property type="entry name" value="LEURICHRPT"/>
</dbReference>
<evidence type="ECO:0000256" key="9">
    <source>
        <dbReference type="ARBA" id="ARBA00023136"/>
    </source>
</evidence>
<dbReference type="PROSITE" id="PS51450">
    <property type="entry name" value="LRR"/>
    <property type="match status" value="1"/>
</dbReference>
<keyword evidence="7" id="KW-0677">Repeat</keyword>
<gene>
    <name evidence="14" type="primary">BAM2</name>
    <name evidence="14" type="ORF">MA16_Dca026270</name>
</gene>
<keyword evidence="14" id="KW-0418">Kinase</keyword>
<keyword evidence="14" id="KW-0808">Transferase</keyword>
<dbReference type="STRING" id="906689.A0A2I0VLW1"/>
<evidence type="ECO:0000313" key="14">
    <source>
        <dbReference type="EMBL" id="PKU64408.1"/>
    </source>
</evidence>
<evidence type="ECO:0000313" key="15">
    <source>
        <dbReference type="Proteomes" id="UP000233837"/>
    </source>
</evidence>
<feature type="signal peptide" evidence="12">
    <location>
        <begin position="1"/>
        <end position="20"/>
    </location>
</feature>
<keyword evidence="3" id="KW-1003">Cell membrane</keyword>
<feature type="domain" description="Leucine-rich repeat-containing N-terminal plant-type" evidence="13">
    <location>
        <begin position="25"/>
        <end position="59"/>
    </location>
</feature>
<evidence type="ECO:0000256" key="12">
    <source>
        <dbReference type="SAM" id="SignalP"/>
    </source>
</evidence>
<keyword evidence="5 11" id="KW-0812">Transmembrane</keyword>
<dbReference type="OrthoDB" id="676979at2759"/>
<dbReference type="FunFam" id="3.80.10.10:FF:000095">
    <property type="entry name" value="LRR receptor-like serine/threonine-protein kinase GSO1"/>
    <property type="match status" value="1"/>
</dbReference>
<accession>A0A2I0VLW1</accession>
<keyword evidence="4" id="KW-0433">Leucine-rich repeat</keyword>
<dbReference type="SUPFAM" id="SSF52058">
    <property type="entry name" value="L domain-like"/>
    <property type="match status" value="2"/>
</dbReference>
<dbReference type="GO" id="GO:0005886">
    <property type="term" value="C:plasma membrane"/>
    <property type="evidence" value="ECO:0007669"/>
    <property type="project" value="UniProtKB-SubCell"/>
</dbReference>
<dbReference type="InterPro" id="IPR046956">
    <property type="entry name" value="RLP23-like"/>
</dbReference>
<dbReference type="EMBL" id="KZ503425">
    <property type="protein sequence ID" value="PKU64408.1"/>
    <property type="molecule type" value="Genomic_DNA"/>
</dbReference>
<evidence type="ECO:0000256" key="2">
    <source>
        <dbReference type="ARBA" id="ARBA00009592"/>
    </source>
</evidence>
<dbReference type="Gene3D" id="3.80.10.10">
    <property type="entry name" value="Ribonuclease Inhibitor"/>
    <property type="match status" value="4"/>
</dbReference>
<dbReference type="PANTHER" id="PTHR48063">
    <property type="entry name" value="LRR RECEPTOR-LIKE KINASE"/>
    <property type="match status" value="1"/>
</dbReference>
<comment type="similarity">
    <text evidence="2">Belongs to the RLP family.</text>
</comment>
<feature type="transmembrane region" description="Helical" evidence="11">
    <location>
        <begin position="619"/>
        <end position="645"/>
    </location>
</feature>
<dbReference type="Pfam" id="PF08263">
    <property type="entry name" value="LRRNT_2"/>
    <property type="match status" value="1"/>
</dbReference>
<evidence type="ECO:0000256" key="10">
    <source>
        <dbReference type="ARBA" id="ARBA00023180"/>
    </source>
</evidence>
<dbReference type="SMART" id="SM00369">
    <property type="entry name" value="LRR_TYP"/>
    <property type="match status" value="8"/>
</dbReference>
<keyword evidence="8 11" id="KW-1133">Transmembrane helix</keyword>